<feature type="domain" description="Sec23/Sec24 helical" evidence="17">
    <location>
        <begin position="660"/>
        <end position="752"/>
    </location>
</feature>
<dbReference type="Gene3D" id="2.60.40.1670">
    <property type="entry name" value="beta-sandwich domain of Sec23/24"/>
    <property type="match status" value="1"/>
</dbReference>
<dbReference type="InterPro" id="IPR006900">
    <property type="entry name" value="Sec23/24_helical_dom"/>
</dbReference>
<keyword evidence="8" id="KW-0931">ER-Golgi transport</keyword>
<dbReference type="InterPro" id="IPR012990">
    <property type="entry name" value="Beta-sandwich_Sec23_24"/>
</dbReference>
<keyword evidence="20" id="KW-1185">Reference proteome</keyword>
<dbReference type="SUPFAM" id="SSF82919">
    <property type="entry name" value="Zn-finger domain of Sec23/24"/>
    <property type="match status" value="1"/>
</dbReference>
<keyword evidence="10" id="KW-0333">Golgi apparatus</keyword>
<dbReference type="GO" id="GO:0000149">
    <property type="term" value="F:SNARE binding"/>
    <property type="evidence" value="ECO:0007669"/>
    <property type="project" value="TreeGrafter"/>
</dbReference>
<dbReference type="GO" id="GO:0070971">
    <property type="term" value="C:endoplasmic reticulum exit site"/>
    <property type="evidence" value="ECO:0007669"/>
    <property type="project" value="TreeGrafter"/>
</dbReference>
<dbReference type="Pfam" id="PF04811">
    <property type="entry name" value="Sec23_trunk"/>
    <property type="match status" value="1"/>
</dbReference>
<dbReference type="InterPro" id="IPR007123">
    <property type="entry name" value="Gelsolin-like_dom"/>
</dbReference>
<dbReference type="GO" id="GO:0006886">
    <property type="term" value="P:intracellular protein transport"/>
    <property type="evidence" value="ECO:0007669"/>
    <property type="project" value="InterPro"/>
</dbReference>
<dbReference type="EMBL" id="OA883870">
    <property type="protein sequence ID" value="CAD7279868.1"/>
    <property type="molecule type" value="Genomic_DNA"/>
</dbReference>
<evidence type="ECO:0000256" key="6">
    <source>
        <dbReference type="ARBA" id="ARBA00022490"/>
    </source>
</evidence>
<evidence type="ECO:0000259" key="16">
    <source>
        <dbReference type="Pfam" id="PF04811"/>
    </source>
</evidence>
<evidence type="ECO:0000256" key="12">
    <source>
        <dbReference type="ARBA" id="ARBA00023329"/>
    </source>
</evidence>
<dbReference type="InterPro" id="IPR036465">
    <property type="entry name" value="vWFA_dom_sf"/>
</dbReference>
<dbReference type="Gene3D" id="3.40.50.410">
    <property type="entry name" value="von Willebrand factor, type A domain"/>
    <property type="match status" value="1"/>
</dbReference>
<dbReference type="PANTHER" id="PTHR13803:SF39">
    <property type="entry name" value="SECRETORY 24AB, ISOFORM A"/>
    <property type="match status" value="1"/>
</dbReference>
<dbReference type="InterPro" id="IPR036180">
    <property type="entry name" value="Gelsolin-like_dom_sf"/>
</dbReference>
<sequence length="917" mass="100855">MNPYGSVDGHRTLGNPGVGQAPPTITHSFQPLQPVGSPTRLPDVVQPPMPPTPSFRPPQPQVVQQGPPVGLYPGTQGPQPSYPSPVSGPPFPGYGQNAPQAMAPQQYPPQQQPLYGSYPTDAPVQASTINPMQPQQPRQGYWGDVNQLSQGMAGMSVNQGFNAGWGVAPIDLLQNRHIIPPNPVIEPPKITLQNEYWSSVNCESDIFRCTMTKIPETSGLLQKCRLPLGILIHPFKDLPRLPVVQCNTIVRCRACRTYINPFVHFIDKRRWKCNLCFRSNDVPDEFLFDPKSSTYGDPGRRPELQSATIEFIAPSEYMLRPPQPAAYVFLLDVSWNAVQSGYLKIVCDTLLAHLPDRLPGDSRTLVSFIAFNSALHFFALSPECSRPKLMTVKDVDDVFLPTPDTLLVNLAEIGSCVEDLLTQLPMMFNEPDAGNALGAALQAAHKLLGPIGGRVTVFQTQLPDVGPGALKSREDPNQRAGKDVHNLNPATDFYKKLALDCSAQQICVDLWLLSGQYADLATLSGISKFSGGCIHYIPGFHVTRFPLSGEKLEAELGRYLSRKIGFEAVMRVRCTRGLAVHTFHGNFFVRSTDLLSLPNVNPDAGFGMQVVIEEALTGVQNACFQAAVLYTSSKGERRIRVHTLCLPVSGSLPQLLHSVDQEAVVGLLAKMAVDRTVTASLTDAREAFVNMVVDMLSAFRAAEGGGGMGLTSAPNARLIPVYVLALMKSVAFRVGTSTKLDDRVFSMCQMKASFTSLPLADLILMVYPCLYPVHNMSDEDAIVESDGEIIPQPPRLPLTYERIDSGGVYLMDSGDKLTFYVCRAINPAWILAVFNVHHFSHIQDGAIDLPELDTRESKRVRSFLGHLQAQKFMPATLVVMREDSKDRMDFVHRLVEDKSDCGSSYYEFLQMLKGLVK</sequence>
<evidence type="ECO:0000256" key="9">
    <source>
        <dbReference type="ARBA" id="ARBA00022927"/>
    </source>
</evidence>
<dbReference type="GO" id="GO:0090110">
    <property type="term" value="P:COPII-coated vesicle cargo loading"/>
    <property type="evidence" value="ECO:0007669"/>
    <property type="project" value="TreeGrafter"/>
</dbReference>
<evidence type="ECO:0000256" key="11">
    <source>
        <dbReference type="ARBA" id="ARBA00023136"/>
    </source>
</evidence>
<comment type="similarity">
    <text evidence="4">Belongs to the SEC23/SEC24 family. SEC24 subfamily.</text>
</comment>
<dbReference type="InterPro" id="IPR036174">
    <property type="entry name" value="Znf_Sec23_Sec24_sf"/>
</dbReference>
<evidence type="ECO:0000313" key="19">
    <source>
        <dbReference type="EMBL" id="CAD7279868.1"/>
    </source>
</evidence>
<organism evidence="19">
    <name type="scientific">Notodromas monacha</name>
    <dbReference type="NCBI Taxonomy" id="399045"/>
    <lineage>
        <taxon>Eukaryota</taxon>
        <taxon>Metazoa</taxon>
        <taxon>Ecdysozoa</taxon>
        <taxon>Arthropoda</taxon>
        <taxon>Crustacea</taxon>
        <taxon>Oligostraca</taxon>
        <taxon>Ostracoda</taxon>
        <taxon>Podocopa</taxon>
        <taxon>Podocopida</taxon>
        <taxon>Cypridocopina</taxon>
        <taxon>Cypridoidea</taxon>
        <taxon>Cyprididae</taxon>
        <taxon>Notodromas</taxon>
    </lineage>
</organism>
<dbReference type="Pfam" id="PF08033">
    <property type="entry name" value="Sec23_BS"/>
    <property type="match status" value="1"/>
</dbReference>
<evidence type="ECO:0000256" key="8">
    <source>
        <dbReference type="ARBA" id="ARBA00022892"/>
    </source>
</evidence>
<dbReference type="Pfam" id="PF00626">
    <property type="entry name" value="Gelsolin"/>
    <property type="match status" value="1"/>
</dbReference>
<evidence type="ECO:0000256" key="7">
    <source>
        <dbReference type="ARBA" id="ARBA00022824"/>
    </source>
</evidence>
<keyword evidence="6" id="KW-0963">Cytoplasm</keyword>
<protein>
    <submittedName>
        <fullName evidence="19">Uncharacterized protein</fullName>
    </submittedName>
</protein>
<dbReference type="PANTHER" id="PTHR13803">
    <property type="entry name" value="SEC24-RELATED PROTEIN"/>
    <property type="match status" value="1"/>
</dbReference>
<keyword evidence="11" id="KW-0472">Membrane</keyword>
<dbReference type="Pfam" id="PF04815">
    <property type="entry name" value="Sec23_helical"/>
    <property type="match status" value="1"/>
</dbReference>
<evidence type="ECO:0000256" key="1">
    <source>
        <dbReference type="ARBA" id="ARBA00004299"/>
    </source>
</evidence>
<dbReference type="Gene3D" id="1.20.120.730">
    <property type="entry name" value="Sec23/Sec24 helical domain"/>
    <property type="match status" value="1"/>
</dbReference>
<keyword evidence="5" id="KW-0813">Transport</keyword>
<evidence type="ECO:0000259" key="17">
    <source>
        <dbReference type="Pfam" id="PF04815"/>
    </source>
</evidence>
<feature type="domain" description="Sec23/Sec24 beta-sandwich" evidence="18">
    <location>
        <begin position="565"/>
        <end position="649"/>
    </location>
</feature>
<evidence type="ECO:0000256" key="10">
    <source>
        <dbReference type="ARBA" id="ARBA00023034"/>
    </source>
</evidence>
<dbReference type="EMBL" id="CAJPEX010001833">
    <property type="protein sequence ID" value="CAG0920020.1"/>
    <property type="molecule type" value="Genomic_DNA"/>
</dbReference>
<keyword evidence="7" id="KW-0256">Endoplasmic reticulum</keyword>
<proteinExistence type="inferred from homology"/>
<dbReference type="InterPro" id="IPR029006">
    <property type="entry name" value="ADF-H/Gelsolin-like_dom_sf"/>
</dbReference>
<feature type="domain" description="Sec23/Sec24 trunk" evidence="16">
    <location>
        <begin position="322"/>
        <end position="559"/>
    </location>
</feature>
<name>A0A7R9GER7_9CRUS</name>
<dbReference type="InterPro" id="IPR050550">
    <property type="entry name" value="SEC23_SEC24_subfamily"/>
</dbReference>
<dbReference type="SUPFAM" id="SSF81995">
    <property type="entry name" value="beta-sandwich domain of Sec23/24"/>
    <property type="match status" value="1"/>
</dbReference>
<feature type="domain" description="Zinc finger Sec23/Sec24-type" evidence="15">
    <location>
        <begin position="249"/>
        <end position="286"/>
    </location>
</feature>
<dbReference type="InterPro" id="IPR041742">
    <property type="entry name" value="Sec24-like_trunk_dom"/>
</dbReference>
<feature type="compositionally biased region" description="Pro residues" evidence="13">
    <location>
        <begin position="80"/>
        <end position="92"/>
    </location>
</feature>
<feature type="compositionally biased region" description="Pro residues" evidence="13">
    <location>
        <begin position="45"/>
        <end position="60"/>
    </location>
</feature>
<dbReference type="CDD" id="cd01479">
    <property type="entry name" value="Sec24-like"/>
    <property type="match status" value="1"/>
</dbReference>
<dbReference type="Gene3D" id="3.40.20.10">
    <property type="entry name" value="Severin"/>
    <property type="match status" value="1"/>
</dbReference>
<evidence type="ECO:0000256" key="2">
    <source>
        <dbReference type="ARBA" id="ARBA00004394"/>
    </source>
</evidence>
<feature type="region of interest" description="Disordered" evidence="13">
    <location>
        <begin position="1"/>
        <end position="103"/>
    </location>
</feature>
<evidence type="ECO:0000256" key="4">
    <source>
        <dbReference type="ARBA" id="ARBA00008334"/>
    </source>
</evidence>
<dbReference type="SUPFAM" id="SSF82754">
    <property type="entry name" value="C-terminal, gelsolin-like domain of Sec23/24"/>
    <property type="match status" value="1"/>
</dbReference>
<dbReference type="Pfam" id="PF04810">
    <property type="entry name" value="zf-Sec23_Sec24"/>
    <property type="match status" value="1"/>
</dbReference>
<evidence type="ECO:0000256" key="13">
    <source>
        <dbReference type="SAM" id="MobiDB-lite"/>
    </source>
</evidence>
<dbReference type="AlphaFoldDB" id="A0A7R9GER7"/>
<comment type="subcellular location">
    <subcellularLocation>
        <location evidence="1">Cytoplasmic vesicle</location>
        <location evidence="1">COPII-coated vesicle membrane</location>
        <topology evidence="1">Peripheral membrane protein</topology>
        <orientation evidence="1">Cytoplasmic side</orientation>
    </subcellularLocation>
    <subcellularLocation>
        <location evidence="3">Endoplasmic reticulum membrane</location>
        <topology evidence="3">Peripheral membrane protein</topology>
        <orientation evidence="3">Cytoplasmic side</orientation>
    </subcellularLocation>
    <subcellularLocation>
        <location evidence="2">Golgi apparatus membrane</location>
    </subcellularLocation>
</comment>
<evidence type="ECO:0000259" key="18">
    <source>
        <dbReference type="Pfam" id="PF08033"/>
    </source>
</evidence>
<gene>
    <name evidence="19" type="ORF">NMOB1V02_LOCUS7532</name>
</gene>
<accession>A0A7R9GER7</accession>
<evidence type="ECO:0000259" key="15">
    <source>
        <dbReference type="Pfam" id="PF04810"/>
    </source>
</evidence>
<dbReference type="Gene3D" id="2.30.30.380">
    <property type="entry name" value="Zn-finger domain of Sec23/24"/>
    <property type="match status" value="1"/>
</dbReference>
<dbReference type="GO" id="GO:0008270">
    <property type="term" value="F:zinc ion binding"/>
    <property type="evidence" value="ECO:0007669"/>
    <property type="project" value="InterPro"/>
</dbReference>
<dbReference type="OrthoDB" id="49016at2759"/>
<evidence type="ECO:0000313" key="20">
    <source>
        <dbReference type="Proteomes" id="UP000678499"/>
    </source>
</evidence>
<dbReference type="InterPro" id="IPR006895">
    <property type="entry name" value="Znf_Sec23_Sec24"/>
</dbReference>
<dbReference type="GO" id="GO:0005789">
    <property type="term" value="C:endoplasmic reticulum membrane"/>
    <property type="evidence" value="ECO:0007669"/>
    <property type="project" value="UniProtKB-SubCell"/>
</dbReference>
<keyword evidence="12" id="KW-0968">Cytoplasmic vesicle</keyword>
<evidence type="ECO:0000259" key="14">
    <source>
        <dbReference type="Pfam" id="PF00626"/>
    </source>
</evidence>
<dbReference type="SUPFAM" id="SSF81811">
    <property type="entry name" value="Helical domain of Sec23/24"/>
    <property type="match status" value="1"/>
</dbReference>
<dbReference type="InterPro" id="IPR036175">
    <property type="entry name" value="Sec23/24_helical_dom_sf"/>
</dbReference>
<dbReference type="Proteomes" id="UP000678499">
    <property type="component" value="Unassembled WGS sequence"/>
</dbReference>
<dbReference type="GO" id="GO:0000139">
    <property type="term" value="C:Golgi membrane"/>
    <property type="evidence" value="ECO:0007669"/>
    <property type="project" value="UniProtKB-SubCell"/>
</dbReference>
<dbReference type="GO" id="GO:0030127">
    <property type="term" value="C:COPII vesicle coat"/>
    <property type="evidence" value="ECO:0007669"/>
    <property type="project" value="InterPro"/>
</dbReference>
<keyword evidence="9" id="KW-0653">Protein transport</keyword>
<evidence type="ECO:0000256" key="3">
    <source>
        <dbReference type="ARBA" id="ARBA00004397"/>
    </source>
</evidence>
<evidence type="ECO:0000256" key="5">
    <source>
        <dbReference type="ARBA" id="ARBA00022448"/>
    </source>
</evidence>
<dbReference type="SUPFAM" id="SSF53300">
    <property type="entry name" value="vWA-like"/>
    <property type="match status" value="1"/>
</dbReference>
<dbReference type="InterPro" id="IPR006896">
    <property type="entry name" value="Sec23/24_trunk_dom"/>
</dbReference>
<dbReference type="FunFam" id="2.30.30.380:FF:000004">
    <property type="entry name" value="SEC24 homolog B, COPII coat complex component"/>
    <property type="match status" value="1"/>
</dbReference>
<reference evidence="19" key="1">
    <citation type="submission" date="2020-11" db="EMBL/GenBank/DDBJ databases">
        <authorList>
            <person name="Tran Van P."/>
        </authorList>
    </citation>
    <scope>NUCLEOTIDE SEQUENCE</scope>
</reference>
<feature type="domain" description="Gelsolin-like" evidence="14">
    <location>
        <begin position="791"/>
        <end position="864"/>
    </location>
</feature>